<keyword evidence="3" id="KW-1185">Reference proteome</keyword>
<dbReference type="Pfam" id="PF00045">
    <property type="entry name" value="Hemopexin"/>
    <property type="match status" value="3"/>
</dbReference>
<dbReference type="SUPFAM" id="SSF50923">
    <property type="entry name" value="Hemopexin-like domain"/>
    <property type="match status" value="1"/>
</dbReference>
<dbReference type="PROSITE" id="PS51642">
    <property type="entry name" value="HEMOPEXIN_2"/>
    <property type="match status" value="3"/>
</dbReference>
<protein>
    <submittedName>
        <fullName evidence="2">Hemopexin</fullName>
    </submittedName>
</protein>
<dbReference type="Gene3D" id="2.110.10.10">
    <property type="entry name" value="Hemopexin-like domain"/>
    <property type="match status" value="1"/>
</dbReference>
<feature type="repeat" description="Hemopexin" evidence="1">
    <location>
        <begin position="111"/>
        <end position="159"/>
    </location>
</feature>
<dbReference type="InterPro" id="IPR018487">
    <property type="entry name" value="Hemopexin-like_repeat"/>
</dbReference>
<sequence>MVDAAFYQEDVGEAYVFSGRRYARVKWTPYTAEEKITWGPAKISDNWPAITAAGFGTVEAVLPIPDVRTEFYFFFGGRVARVKFAPGHNDTITEGPLKITDKWKSLSSAGFDTIDAAMSVPGQKNEAYLFKGTKYVRIDVQNDKITYGPANLADEWPGLTKAGFDSVDAVIPVPNAKVDGEAYFFKGSQYARIQVVRSAADKLTWGPYPIADYWKTLDWI</sequence>
<feature type="repeat" description="Hemopexin" evidence="1">
    <location>
        <begin position="1"/>
        <end position="50"/>
    </location>
</feature>
<dbReference type="EMBL" id="ML737612">
    <property type="protein sequence ID" value="KAE8366518.1"/>
    <property type="molecule type" value="Genomic_DNA"/>
</dbReference>
<dbReference type="RefSeq" id="XP_031929599.1">
    <property type="nucleotide sequence ID" value="XM_032066284.1"/>
</dbReference>
<gene>
    <name evidence="2" type="ORF">BDV27DRAFT_125231</name>
</gene>
<evidence type="ECO:0000256" key="1">
    <source>
        <dbReference type="PROSITE-ProRule" id="PRU01011"/>
    </source>
</evidence>
<name>A0A5N7AB04_9EURO</name>
<dbReference type="InterPro" id="IPR036375">
    <property type="entry name" value="Hemopexin-like_dom_sf"/>
</dbReference>
<proteinExistence type="predicted"/>
<dbReference type="Proteomes" id="UP000326268">
    <property type="component" value="Unassembled WGS sequence"/>
</dbReference>
<accession>A0A5N7AB04</accession>
<evidence type="ECO:0000313" key="2">
    <source>
        <dbReference type="EMBL" id="KAE8366518.1"/>
    </source>
</evidence>
<dbReference type="OrthoDB" id="6845681at2759"/>
<organism evidence="2 3">
    <name type="scientific">Aspergillus caelatus</name>
    <dbReference type="NCBI Taxonomy" id="61420"/>
    <lineage>
        <taxon>Eukaryota</taxon>
        <taxon>Fungi</taxon>
        <taxon>Dikarya</taxon>
        <taxon>Ascomycota</taxon>
        <taxon>Pezizomycotina</taxon>
        <taxon>Eurotiomycetes</taxon>
        <taxon>Eurotiomycetidae</taxon>
        <taxon>Eurotiales</taxon>
        <taxon>Aspergillaceae</taxon>
        <taxon>Aspergillus</taxon>
        <taxon>Aspergillus subgen. Circumdati</taxon>
    </lineage>
</organism>
<dbReference type="GeneID" id="43650730"/>
<dbReference type="SMART" id="SM00120">
    <property type="entry name" value="HX"/>
    <property type="match status" value="4"/>
</dbReference>
<dbReference type="AlphaFoldDB" id="A0A5N7AB04"/>
<evidence type="ECO:0000313" key="3">
    <source>
        <dbReference type="Proteomes" id="UP000326268"/>
    </source>
</evidence>
<feature type="repeat" description="Hemopexin" evidence="1">
    <location>
        <begin position="164"/>
        <end position="217"/>
    </location>
</feature>
<reference evidence="2 3" key="1">
    <citation type="submission" date="2019-04" db="EMBL/GenBank/DDBJ databases">
        <title>Friends and foes A comparative genomics studyof 23 Aspergillus species from section Flavi.</title>
        <authorList>
            <consortium name="DOE Joint Genome Institute"/>
            <person name="Kjaerbolling I."/>
            <person name="Vesth T."/>
            <person name="Frisvad J.C."/>
            <person name="Nybo J.L."/>
            <person name="Theobald S."/>
            <person name="Kildgaard S."/>
            <person name="Isbrandt T."/>
            <person name="Kuo A."/>
            <person name="Sato A."/>
            <person name="Lyhne E.K."/>
            <person name="Kogle M.E."/>
            <person name="Wiebenga A."/>
            <person name="Kun R.S."/>
            <person name="Lubbers R.J."/>
            <person name="Makela M.R."/>
            <person name="Barry K."/>
            <person name="Chovatia M."/>
            <person name="Clum A."/>
            <person name="Daum C."/>
            <person name="Haridas S."/>
            <person name="He G."/>
            <person name="LaButti K."/>
            <person name="Lipzen A."/>
            <person name="Mondo S."/>
            <person name="Riley R."/>
            <person name="Salamov A."/>
            <person name="Simmons B.A."/>
            <person name="Magnuson J.K."/>
            <person name="Henrissat B."/>
            <person name="Mortensen U.H."/>
            <person name="Larsen T.O."/>
            <person name="Devries R.P."/>
            <person name="Grigoriev I.V."/>
            <person name="Machida M."/>
            <person name="Baker S.E."/>
            <person name="Andersen M.R."/>
        </authorList>
    </citation>
    <scope>NUCLEOTIDE SEQUENCE [LARGE SCALE GENOMIC DNA]</scope>
    <source>
        <strain evidence="2 3">CBS 763.97</strain>
    </source>
</reference>